<proteinExistence type="predicted"/>
<name>A0A914HAS1_GLORO</name>
<accession>A0A914HAS1</accession>
<protein>
    <submittedName>
        <fullName evidence="2 3">Uncharacterized protein</fullName>
    </submittedName>
</protein>
<dbReference type="Proteomes" id="UP000887572">
    <property type="component" value="Unplaced"/>
</dbReference>
<reference evidence="2 3" key="1">
    <citation type="submission" date="2022-11" db="UniProtKB">
        <authorList>
            <consortium name="WormBaseParasite"/>
        </authorList>
    </citation>
    <scope>IDENTIFICATION</scope>
</reference>
<dbReference type="WBParaSite" id="Gr19_v10_g14860.t1">
    <property type="protein sequence ID" value="Gr19_v10_g14860.t1"/>
    <property type="gene ID" value="Gr19_v10_g14860"/>
</dbReference>
<dbReference type="AlphaFoldDB" id="A0A914HAS1"/>
<evidence type="ECO:0000313" key="3">
    <source>
        <dbReference type="WBParaSite" id="Gr19_v10_g14860.t1"/>
    </source>
</evidence>
<organism evidence="1 3">
    <name type="scientific">Globodera rostochiensis</name>
    <name type="common">Golden nematode worm</name>
    <name type="synonym">Heterodera rostochiensis</name>
    <dbReference type="NCBI Taxonomy" id="31243"/>
    <lineage>
        <taxon>Eukaryota</taxon>
        <taxon>Metazoa</taxon>
        <taxon>Ecdysozoa</taxon>
        <taxon>Nematoda</taxon>
        <taxon>Chromadorea</taxon>
        <taxon>Rhabditida</taxon>
        <taxon>Tylenchina</taxon>
        <taxon>Tylenchomorpha</taxon>
        <taxon>Tylenchoidea</taxon>
        <taxon>Heteroderidae</taxon>
        <taxon>Heteroderinae</taxon>
        <taxon>Globodera</taxon>
    </lineage>
</organism>
<evidence type="ECO:0000313" key="1">
    <source>
        <dbReference type="Proteomes" id="UP000887572"/>
    </source>
</evidence>
<sequence length="179" mass="20282">MEWINFNCSNCDSGLLCYRPNLYSKPILCLHSSIKNLTDFLRVGQTTTTTTTTTEAATMLKCETNLSTLIVICRCSLQCCFLHRLAVHFGMKLRHALANRAFKKQMLRRHSQRMNSNRRLRAGQMPPPLVLPEMLANISLRPTGTNLTGQVTVQKEEPVYDMPPSAIEVHLENEDEGKC</sequence>
<dbReference type="WBParaSite" id="Gr19_v10_g14854.t1">
    <property type="protein sequence ID" value="Gr19_v10_g14854.t1"/>
    <property type="gene ID" value="Gr19_v10_g14854"/>
</dbReference>
<evidence type="ECO:0000313" key="2">
    <source>
        <dbReference type="WBParaSite" id="Gr19_v10_g14854.t1"/>
    </source>
</evidence>
<keyword evidence="1" id="KW-1185">Reference proteome</keyword>